<dbReference type="EMBL" id="JAKROA010000003">
    <property type="protein sequence ID" value="KAL5109319.1"/>
    <property type="molecule type" value="Genomic_DNA"/>
</dbReference>
<sequence>MVKCDEYGNFDIIRRSSGAVDALGIRLIWFSGCVPVGSVQFVAFPGHGCRLASRVAPTTLYITGVVRPNQGLLSGACLKASYWNFAC</sequence>
<organism evidence="1 2">
    <name type="scientific">Taenia crassiceps</name>
    <dbReference type="NCBI Taxonomy" id="6207"/>
    <lineage>
        <taxon>Eukaryota</taxon>
        <taxon>Metazoa</taxon>
        <taxon>Spiralia</taxon>
        <taxon>Lophotrochozoa</taxon>
        <taxon>Platyhelminthes</taxon>
        <taxon>Cestoda</taxon>
        <taxon>Eucestoda</taxon>
        <taxon>Cyclophyllidea</taxon>
        <taxon>Taeniidae</taxon>
        <taxon>Taenia</taxon>
    </lineage>
</organism>
<evidence type="ECO:0000313" key="2">
    <source>
        <dbReference type="Proteomes" id="UP001651158"/>
    </source>
</evidence>
<name>A0ABR4QHQ7_9CEST</name>
<proteinExistence type="predicted"/>
<protein>
    <submittedName>
        <fullName evidence="1">Uncharacterized protein</fullName>
    </submittedName>
</protein>
<gene>
    <name evidence="1" type="ORF">TcWFU_008246</name>
</gene>
<reference evidence="1 2" key="1">
    <citation type="journal article" date="2022" name="Front. Cell. Infect. Microbiol.">
        <title>The Genomes of Two Strains of Taenia crassiceps the Animal Model for the Study of Human Cysticercosis.</title>
        <authorList>
            <person name="Bobes R.J."/>
            <person name="Estrada K."/>
            <person name="Rios-Valencia D.G."/>
            <person name="Calderon-Gallegos A."/>
            <person name="de la Torre P."/>
            <person name="Carrero J.C."/>
            <person name="Sanchez-Flores A."/>
            <person name="Laclette J.P."/>
        </authorList>
    </citation>
    <scope>NUCLEOTIDE SEQUENCE [LARGE SCALE GENOMIC DNA]</scope>
    <source>
        <strain evidence="1">WFUcys</strain>
    </source>
</reference>
<comment type="caution">
    <text evidence="1">The sequence shown here is derived from an EMBL/GenBank/DDBJ whole genome shotgun (WGS) entry which is preliminary data.</text>
</comment>
<accession>A0ABR4QHQ7</accession>
<evidence type="ECO:0000313" key="1">
    <source>
        <dbReference type="EMBL" id="KAL5109319.1"/>
    </source>
</evidence>
<dbReference type="Proteomes" id="UP001651158">
    <property type="component" value="Unassembled WGS sequence"/>
</dbReference>
<keyword evidence="2" id="KW-1185">Reference proteome</keyword>